<sequence length="30" mass="3503">RSKVFLTEMETRNDFPPEAGKAMEKVYKEA</sequence>
<dbReference type="AlphaFoldDB" id="A0A4Y2LPZ2"/>
<gene>
    <name evidence="1" type="ORF">AVEN_102180_1</name>
    <name evidence="2" type="ORF">AVEN_194070_1</name>
    <name evidence="3" type="ORF">AVEN_23501_1</name>
</gene>
<evidence type="ECO:0000313" key="1">
    <source>
        <dbReference type="EMBL" id="GBN15527.1"/>
    </source>
</evidence>
<evidence type="ECO:0000313" key="4">
    <source>
        <dbReference type="Proteomes" id="UP000499080"/>
    </source>
</evidence>
<dbReference type="EMBL" id="BGPR01277700">
    <property type="protein sequence ID" value="GBN15538.1"/>
    <property type="molecule type" value="Genomic_DNA"/>
</dbReference>
<feature type="non-terminal residue" evidence="3">
    <location>
        <position position="1"/>
    </location>
</feature>
<evidence type="ECO:0000313" key="3">
    <source>
        <dbReference type="EMBL" id="GBN15636.1"/>
    </source>
</evidence>
<keyword evidence="4" id="KW-1185">Reference proteome</keyword>
<reference evidence="3 4" key="1">
    <citation type="journal article" date="2019" name="Sci. Rep.">
        <title>Orb-weaving spider Araneus ventricosus genome elucidates the spidroin gene catalogue.</title>
        <authorList>
            <person name="Kono N."/>
            <person name="Nakamura H."/>
            <person name="Ohtoshi R."/>
            <person name="Moran D.A.P."/>
            <person name="Shinohara A."/>
            <person name="Yoshida Y."/>
            <person name="Fujiwara M."/>
            <person name="Mori M."/>
            <person name="Tomita M."/>
            <person name="Arakawa K."/>
        </authorList>
    </citation>
    <scope>NUCLEOTIDE SEQUENCE [LARGE SCALE GENOMIC DNA]</scope>
</reference>
<dbReference type="EMBL" id="BGPR01277736">
    <property type="protein sequence ID" value="GBN15636.1"/>
    <property type="molecule type" value="Genomic_DNA"/>
</dbReference>
<dbReference type="Proteomes" id="UP000499080">
    <property type="component" value="Unassembled WGS sequence"/>
</dbReference>
<protein>
    <submittedName>
        <fullName evidence="3">Uncharacterized protein</fullName>
    </submittedName>
</protein>
<name>A0A4Y2LPZ2_ARAVE</name>
<accession>A0A4Y2LPZ2</accession>
<evidence type="ECO:0000313" key="2">
    <source>
        <dbReference type="EMBL" id="GBN15538.1"/>
    </source>
</evidence>
<proteinExistence type="predicted"/>
<dbReference type="EMBL" id="BGPR01277695">
    <property type="protein sequence ID" value="GBN15527.1"/>
    <property type="molecule type" value="Genomic_DNA"/>
</dbReference>
<organism evidence="3 4">
    <name type="scientific">Araneus ventricosus</name>
    <name type="common">Orbweaver spider</name>
    <name type="synonym">Epeira ventricosa</name>
    <dbReference type="NCBI Taxonomy" id="182803"/>
    <lineage>
        <taxon>Eukaryota</taxon>
        <taxon>Metazoa</taxon>
        <taxon>Ecdysozoa</taxon>
        <taxon>Arthropoda</taxon>
        <taxon>Chelicerata</taxon>
        <taxon>Arachnida</taxon>
        <taxon>Araneae</taxon>
        <taxon>Araneomorphae</taxon>
        <taxon>Entelegynae</taxon>
        <taxon>Araneoidea</taxon>
        <taxon>Araneidae</taxon>
        <taxon>Araneus</taxon>
    </lineage>
</organism>
<comment type="caution">
    <text evidence="3">The sequence shown here is derived from an EMBL/GenBank/DDBJ whole genome shotgun (WGS) entry which is preliminary data.</text>
</comment>